<dbReference type="SUPFAM" id="SSF50129">
    <property type="entry name" value="GroES-like"/>
    <property type="match status" value="1"/>
</dbReference>
<dbReference type="PANTHER" id="PTHR10772:SF0">
    <property type="entry name" value="10 KDA HEAT SHOCK PROTEIN, MITOCHONDRIAL"/>
    <property type="match status" value="1"/>
</dbReference>
<dbReference type="InterPro" id="IPR020818">
    <property type="entry name" value="Chaperonin_GroES"/>
</dbReference>
<evidence type="ECO:0000256" key="2">
    <source>
        <dbReference type="ARBA" id="ARBA00023186"/>
    </source>
</evidence>
<dbReference type="Proteomes" id="UP001230268">
    <property type="component" value="Unassembled WGS sequence"/>
</dbReference>
<dbReference type="AlphaFoldDB" id="A0AAD8LLS3"/>
<dbReference type="InterPro" id="IPR011032">
    <property type="entry name" value="GroES-like_sf"/>
</dbReference>
<name>A0AAD8LLS3_BABGI</name>
<dbReference type="GO" id="GO:0005524">
    <property type="term" value="F:ATP binding"/>
    <property type="evidence" value="ECO:0007669"/>
    <property type="project" value="InterPro"/>
</dbReference>
<dbReference type="PANTHER" id="PTHR10772">
    <property type="entry name" value="10 KDA HEAT SHOCK PROTEIN"/>
    <property type="match status" value="1"/>
</dbReference>
<comment type="caution">
    <text evidence="4">The sequence shown here is derived from an EMBL/GenBank/DDBJ whole genome shotgun (WGS) entry which is preliminary data.</text>
</comment>
<dbReference type="GO" id="GO:0005739">
    <property type="term" value="C:mitochondrion"/>
    <property type="evidence" value="ECO:0007669"/>
    <property type="project" value="UniProtKB-ARBA"/>
</dbReference>
<dbReference type="EMBL" id="JAVEPI010000005">
    <property type="protein sequence ID" value="KAK1441773.1"/>
    <property type="molecule type" value="Genomic_DNA"/>
</dbReference>
<reference evidence="4" key="1">
    <citation type="submission" date="2023-08" db="EMBL/GenBank/DDBJ databases">
        <title>Draft sequence of the Babesia gibsoni genome.</title>
        <authorList>
            <person name="Yamagishi J.Y."/>
            <person name="Xuan X.X."/>
        </authorList>
    </citation>
    <scope>NUCLEOTIDE SEQUENCE</scope>
    <source>
        <strain evidence="4">Azabu</strain>
    </source>
</reference>
<protein>
    <submittedName>
        <fullName evidence="4">GroES chaperonin like protein</fullName>
    </submittedName>
</protein>
<dbReference type="GO" id="GO:0051082">
    <property type="term" value="F:unfolded protein binding"/>
    <property type="evidence" value="ECO:0007669"/>
    <property type="project" value="TreeGrafter"/>
</dbReference>
<dbReference type="Gene3D" id="2.30.33.40">
    <property type="entry name" value="GroES chaperonin"/>
    <property type="match status" value="1"/>
</dbReference>
<evidence type="ECO:0000256" key="1">
    <source>
        <dbReference type="ARBA" id="ARBA00006975"/>
    </source>
</evidence>
<comment type="similarity">
    <text evidence="1 3">Belongs to the GroES chaperonin family.</text>
</comment>
<dbReference type="GO" id="GO:0044183">
    <property type="term" value="F:protein folding chaperone"/>
    <property type="evidence" value="ECO:0007669"/>
    <property type="project" value="InterPro"/>
</dbReference>
<dbReference type="SMART" id="SM00883">
    <property type="entry name" value="Cpn10"/>
    <property type="match status" value="1"/>
</dbReference>
<dbReference type="CDD" id="cd00320">
    <property type="entry name" value="cpn10"/>
    <property type="match status" value="1"/>
</dbReference>
<evidence type="ECO:0000256" key="3">
    <source>
        <dbReference type="RuleBase" id="RU003479"/>
    </source>
</evidence>
<accession>A0AAD8LLS3</accession>
<sequence>MSIAKRFLPLFDRVLVSRIKPEAKTKSGILLPESSNLSSRVAKVLAVGAGRLTAKGDVVPPTLKEGDTVVVPEYGGMELKLDGESYSVFREEDIIGVLKEGAAVPAREAAKQAA</sequence>
<evidence type="ECO:0000313" key="5">
    <source>
        <dbReference type="Proteomes" id="UP001230268"/>
    </source>
</evidence>
<dbReference type="InterPro" id="IPR018369">
    <property type="entry name" value="Chaprnonin_Cpn10_CS"/>
</dbReference>
<dbReference type="PRINTS" id="PR00297">
    <property type="entry name" value="CHAPERONIN10"/>
</dbReference>
<organism evidence="4 5">
    <name type="scientific">Babesia gibsoni</name>
    <dbReference type="NCBI Taxonomy" id="33632"/>
    <lineage>
        <taxon>Eukaryota</taxon>
        <taxon>Sar</taxon>
        <taxon>Alveolata</taxon>
        <taxon>Apicomplexa</taxon>
        <taxon>Aconoidasida</taxon>
        <taxon>Piroplasmida</taxon>
        <taxon>Babesiidae</taxon>
        <taxon>Babesia</taxon>
    </lineage>
</organism>
<gene>
    <name evidence="4" type="ORF">BgAZ_501050</name>
</gene>
<evidence type="ECO:0000313" key="4">
    <source>
        <dbReference type="EMBL" id="KAK1441773.1"/>
    </source>
</evidence>
<dbReference type="Pfam" id="PF00166">
    <property type="entry name" value="Cpn10"/>
    <property type="match status" value="1"/>
</dbReference>
<keyword evidence="2 3" id="KW-0143">Chaperone</keyword>
<dbReference type="GO" id="GO:0051087">
    <property type="term" value="F:protein-folding chaperone binding"/>
    <property type="evidence" value="ECO:0007669"/>
    <property type="project" value="TreeGrafter"/>
</dbReference>
<dbReference type="PROSITE" id="PS00681">
    <property type="entry name" value="CHAPERONINS_CPN10"/>
    <property type="match status" value="1"/>
</dbReference>
<dbReference type="HAMAP" id="MF_00580">
    <property type="entry name" value="CH10"/>
    <property type="match status" value="1"/>
</dbReference>
<dbReference type="FunFam" id="2.30.33.40:FF:000002">
    <property type="entry name" value="10 kDa chaperonin, mitochondrial"/>
    <property type="match status" value="1"/>
</dbReference>
<keyword evidence="5" id="KW-1185">Reference proteome</keyword>
<proteinExistence type="inferred from homology"/>
<dbReference type="GO" id="GO:0046872">
    <property type="term" value="F:metal ion binding"/>
    <property type="evidence" value="ECO:0007669"/>
    <property type="project" value="TreeGrafter"/>
</dbReference>
<dbReference type="InterPro" id="IPR037124">
    <property type="entry name" value="Chaperonin_GroES_sf"/>
</dbReference>